<sequence length="235" mass="27104">MINWFKRYFSKSQRTIDGQLLDVHCCSANMLGLSKVAVLQAVLKDSLDNPFITVRYHLGRRRTDPLTAVFESVALVDIDKLLTSNRWEIRAENQWHRGVYTLVFGKDCLIDILNTRSLIYTDAEQGEVLSFLSLDSQTSLNQPIYRHIIPLMLKSYGRQFSKKQSSEQTFLEVKILKVLMESYLETMTGSQSQLWDEQARTLTKKKFIECLAANHVGRYTDKQITQACEILEVLS</sequence>
<evidence type="ECO:0000313" key="2">
    <source>
        <dbReference type="Proteomes" id="UP000093366"/>
    </source>
</evidence>
<dbReference type="OrthoDB" id="6315694at2"/>
<dbReference type="Proteomes" id="UP000093366">
    <property type="component" value="Unassembled WGS sequence"/>
</dbReference>
<protein>
    <submittedName>
        <fullName evidence="1">Uncharacterized protein</fullName>
    </submittedName>
</protein>
<comment type="caution">
    <text evidence="1">The sequence shown here is derived from an EMBL/GenBank/DDBJ whole genome shotgun (WGS) entry which is preliminary data.</text>
</comment>
<name>A0A1C0TPL7_9GAMM</name>
<proteinExistence type="predicted"/>
<dbReference type="AlphaFoldDB" id="A0A1C0TPL7"/>
<reference evidence="2" key="1">
    <citation type="submission" date="2016-07" db="EMBL/GenBank/DDBJ databases">
        <authorList>
            <person name="Florea S."/>
            <person name="Webb J.S."/>
            <person name="Jaromczyk J."/>
            <person name="Schardl C.L."/>
        </authorList>
    </citation>
    <scope>NUCLEOTIDE SEQUENCE [LARGE SCALE GENOMIC DNA]</scope>
    <source>
        <strain evidence="2">IPB1</strain>
    </source>
</reference>
<dbReference type="RefSeq" id="WP_065791075.1">
    <property type="nucleotide sequence ID" value="NZ_MAUJ01000004.1"/>
</dbReference>
<accession>A0A1C0TPL7</accession>
<organism evidence="1 2">
    <name type="scientific">Pseudoalteromonas luteoviolacea</name>
    <dbReference type="NCBI Taxonomy" id="43657"/>
    <lineage>
        <taxon>Bacteria</taxon>
        <taxon>Pseudomonadati</taxon>
        <taxon>Pseudomonadota</taxon>
        <taxon>Gammaproteobacteria</taxon>
        <taxon>Alteromonadales</taxon>
        <taxon>Pseudoalteromonadaceae</taxon>
        <taxon>Pseudoalteromonas</taxon>
    </lineage>
</organism>
<dbReference type="EMBL" id="MAUJ01000004">
    <property type="protein sequence ID" value="OCQ20887.1"/>
    <property type="molecule type" value="Genomic_DNA"/>
</dbReference>
<evidence type="ECO:0000313" key="1">
    <source>
        <dbReference type="EMBL" id="OCQ20887.1"/>
    </source>
</evidence>
<gene>
    <name evidence="1" type="ORF">A7985_13920</name>
</gene>